<name>A0A0C3F1B1_PILCF</name>
<dbReference type="HOGENOM" id="CLU_028901_0_0_1"/>
<dbReference type="SUPFAM" id="SSF56112">
    <property type="entry name" value="Protein kinase-like (PK-like)"/>
    <property type="match status" value="1"/>
</dbReference>
<protein>
    <recommendedName>
        <fullName evidence="3">Protein kinase domain-containing protein</fullName>
    </recommendedName>
</protein>
<keyword evidence="2" id="KW-1185">Reference proteome</keyword>
<reference evidence="2" key="2">
    <citation type="submission" date="2015-01" db="EMBL/GenBank/DDBJ databases">
        <title>Evolutionary Origins and Diversification of the Mycorrhizal Mutualists.</title>
        <authorList>
            <consortium name="DOE Joint Genome Institute"/>
            <consortium name="Mycorrhizal Genomics Consortium"/>
            <person name="Kohler A."/>
            <person name="Kuo A."/>
            <person name="Nagy L.G."/>
            <person name="Floudas D."/>
            <person name="Copeland A."/>
            <person name="Barry K.W."/>
            <person name="Cichocki N."/>
            <person name="Veneault-Fourrey C."/>
            <person name="LaButti K."/>
            <person name="Lindquist E.A."/>
            <person name="Lipzen A."/>
            <person name="Lundell T."/>
            <person name="Morin E."/>
            <person name="Murat C."/>
            <person name="Riley R."/>
            <person name="Ohm R."/>
            <person name="Sun H."/>
            <person name="Tunlid A."/>
            <person name="Henrissat B."/>
            <person name="Grigoriev I.V."/>
            <person name="Hibbett D.S."/>
            <person name="Martin F."/>
        </authorList>
    </citation>
    <scope>NUCLEOTIDE SEQUENCE [LARGE SCALE GENOMIC DNA]</scope>
    <source>
        <strain evidence="2">F 1598</strain>
    </source>
</reference>
<evidence type="ECO:0000313" key="2">
    <source>
        <dbReference type="Proteomes" id="UP000054166"/>
    </source>
</evidence>
<dbReference type="Proteomes" id="UP000054166">
    <property type="component" value="Unassembled WGS sequence"/>
</dbReference>
<dbReference type="InterPro" id="IPR011009">
    <property type="entry name" value="Kinase-like_dom_sf"/>
</dbReference>
<evidence type="ECO:0008006" key="3">
    <source>
        <dbReference type="Google" id="ProtNLM"/>
    </source>
</evidence>
<organism evidence="1 2">
    <name type="scientific">Piloderma croceum (strain F 1598)</name>
    <dbReference type="NCBI Taxonomy" id="765440"/>
    <lineage>
        <taxon>Eukaryota</taxon>
        <taxon>Fungi</taxon>
        <taxon>Dikarya</taxon>
        <taxon>Basidiomycota</taxon>
        <taxon>Agaricomycotina</taxon>
        <taxon>Agaricomycetes</taxon>
        <taxon>Agaricomycetidae</taxon>
        <taxon>Atheliales</taxon>
        <taxon>Atheliaceae</taxon>
        <taxon>Piloderma</taxon>
    </lineage>
</organism>
<gene>
    <name evidence="1" type="ORF">PILCRDRAFT_92914</name>
</gene>
<accession>A0A0C3F1B1</accession>
<reference evidence="1 2" key="1">
    <citation type="submission" date="2014-04" db="EMBL/GenBank/DDBJ databases">
        <authorList>
            <consortium name="DOE Joint Genome Institute"/>
            <person name="Kuo A."/>
            <person name="Tarkka M."/>
            <person name="Buscot F."/>
            <person name="Kohler A."/>
            <person name="Nagy L.G."/>
            <person name="Floudas D."/>
            <person name="Copeland A."/>
            <person name="Barry K.W."/>
            <person name="Cichocki N."/>
            <person name="Veneault-Fourrey C."/>
            <person name="LaButti K."/>
            <person name="Lindquist E.A."/>
            <person name="Lipzen A."/>
            <person name="Lundell T."/>
            <person name="Morin E."/>
            <person name="Murat C."/>
            <person name="Sun H."/>
            <person name="Tunlid A."/>
            <person name="Henrissat B."/>
            <person name="Grigoriev I.V."/>
            <person name="Hibbett D.S."/>
            <person name="Martin F."/>
            <person name="Nordberg H.P."/>
            <person name="Cantor M.N."/>
            <person name="Hua S.X."/>
        </authorList>
    </citation>
    <scope>NUCLEOTIDE SEQUENCE [LARGE SCALE GENOMIC DNA]</scope>
    <source>
        <strain evidence="1 2">F 1598</strain>
    </source>
</reference>
<evidence type="ECO:0000313" key="1">
    <source>
        <dbReference type="EMBL" id="KIM73711.1"/>
    </source>
</evidence>
<sequence>MANDPHRVFWCFVKNDSDAFEIAAPVNASLSRLKDIVWEKGRNTVFRTTDAKNLLLDPSVTVLDVFSEDPLAKSVHIIVEFRSVVVPIPAVGHPSQPIEEPADLELRLKRKREPPNDITEALLSRWSNLTITLPTSSHDLVAYFKKPLEEDEKIPLSHYNMSALISHGQPTIRCSEGDLRRIFRFSEDEQSDYLWTILKATLVADAPDDDGTEASFISFWDDNIRKIIAHMVTPIKIIRDSSRSTSTASQRPDFGVLLEGVCAFRGEEKAPHYGGKHPKDELLEKMVWTYDPAPWILGYHAVGAQVTLSAIYHSSIDDLGTTIEIGSSCIKKTYMGTDRKARISHLRTIYELLGQKNVPNVDSVLNFFDDKSHGAVVYLQPKGVNRRPTSAQEVLEAVLCLLEALMVMHGSPKPLFHRDIRWPNIILSPNDHTRWFLIDWDDAAMAPTRAAKHLDPKSHSAACFQDNHGAEVDIWGAGKLILDAREFVPAIPDKLATIGTQMVEGLIGTAKEAESKIR</sequence>
<dbReference type="OrthoDB" id="2379186at2759"/>
<dbReference type="InParanoid" id="A0A0C3F1B1"/>
<dbReference type="EMBL" id="KN833075">
    <property type="protein sequence ID" value="KIM73711.1"/>
    <property type="molecule type" value="Genomic_DNA"/>
</dbReference>
<proteinExistence type="predicted"/>
<dbReference type="AlphaFoldDB" id="A0A0C3F1B1"/>
<dbReference type="Gene3D" id="1.10.510.10">
    <property type="entry name" value="Transferase(Phosphotransferase) domain 1"/>
    <property type="match status" value="1"/>
</dbReference>